<dbReference type="EMBL" id="SDWV01000011">
    <property type="protein sequence ID" value="RYC10630.1"/>
    <property type="molecule type" value="Genomic_DNA"/>
</dbReference>
<keyword evidence="3" id="KW-1185">Reference proteome</keyword>
<comment type="caution">
    <text evidence="2">The sequence shown here is derived from an EMBL/GenBank/DDBJ whole genome shotgun (WGS) entry which is preliminary data.</text>
</comment>
<reference evidence="2 3" key="1">
    <citation type="submission" date="2019-01" db="EMBL/GenBank/DDBJ databases">
        <title>Novel species of Nocardioides.</title>
        <authorList>
            <person name="Liu Q."/>
            <person name="X Y.-H."/>
        </authorList>
    </citation>
    <scope>NUCLEOTIDE SEQUENCE [LARGE SCALE GENOMIC DNA]</scope>
    <source>
        <strain evidence="2 3">HLT2-9</strain>
    </source>
</reference>
<protein>
    <submittedName>
        <fullName evidence="2">Class I SAM-dependent methyltransferase</fullName>
    </submittedName>
</protein>
<accession>A0A4Q2T153</accession>
<keyword evidence="2" id="KW-0489">Methyltransferase</keyword>
<proteinExistence type="predicted"/>
<evidence type="ECO:0000313" key="3">
    <source>
        <dbReference type="Proteomes" id="UP000291101"/>
    </source>
</evidence>
<dbReference type="RefSeq" id="WP_129427231.1">
    <property type="nucleotide sequence ID" value="NZ_SDWV01000011.1"/>
</dbReference>
<dbReference type="CDD" id="cd02440">
    <property type="entry name" value="AdoMet_MTases"/>
    <property type="match status" value="1"/>
</dbReference>
<evidence type="ECO:0000313" key="2">
    <source>
        <dbReference type="EMBL" id="RYC10630.1"/>
    </source>
</evidence>
<dbReference type="InterPro" id="IPR041698">
    <property type="entry name" value="Methyltransf_25"/>
</dbReference>
<dbReference type="Pfam" id="PF13649">
    <property type="entry name" value="Methyltransf_25"/>
    <property type="match status" value="1"/>
</dbReference>
<keyword evidence="2" id="KW-0808">Transferase</keyword>
<organism evidence="2 3">
    <name type="scientific">Nocardioides zhouii</name>
    <dbReference type="NCBI Taxonomy" id="1168729"/>
    <lineage>
        <taxon>Bacteria</taxon>
        <taxon>Bacillati</taxon>
        <taxon>Actinomycetota</taxon>
        <taxon>Actinomycetes</taxon>
        <taxon>Propionibacteriales</taxon>
        <taxon>Nocardioidaceae</taxon>
        <taxon>Nocardioides</taxon>
    </lineage>
</organism>
<dbReference type="GO" id="GO:0032259">
    <property type="term" value="P:methylation"/>
    <property type="evidence" value="ECO:0007669"/>
    <property type="project" value="UniProtKB-KW"/>
</dbReference>
<dbReference type="AlphaFoldDB" id="A0A4Q2T153"/>
<dbReference type="OrthoDB" id="4484556at2"/>
<feature type="domain" description="Methyltransferase" evidence="1">
    <location>
        <begin position="56"/>
        <end position="142"/>
    </location>
</feature>
<dbReference type="GO" id="GO:0008168">
    <property type="term" value="F:methyltransferase activity"/>
    <property type="evidence" value="ECO:0007669"/>
    <property type="project" value="UniProtKB-KW"/>
</dbReference>
<evidence type="ECO:0000259" key="1">
    <source>
        <dbReference type="Pfam" id="PF13649"/>
    </source>
</evidence>
<sequence length="212" mass="22723">MIEQSFSEVFASALDGAPTVVVGIGDRPTTLPVHLWSRTADRSDHTLLALCDGPTLDVGCGPGRLTEALATRGHIVLGIDVVPTAVMMTRERGVPALQRDVFDRLPGEDRWHTVLLADGNIGIGGDPLRLLQRVRTLLATGGRVVVELGEPGTAVVSCWAALEANDRRSRPFRWATLGVDDIGRVAATAGFDVPHIHRFGDRWAAVLTEVAP</sequence>
<dbReference type="Gene3D" id="3.40.50.150">
    <property type="entry name" value="Vaccinia Virus protein VP39"/>
    <property type="match status" value="1"/>
</dbReference>
<dbReference type="InterPro" id="IPR029063">
    <property type="entry name" value="SAM-dependent_MTases_sf"/>
</dbReference>
<gene>
    <name evidence="2" type="ORF">EUA94_12630</name>
</gene>
<dbReference type="SUPFAM" id="SSF53335">
    <property type="entry name" value="S-adenosyl-L-methionine-dependent methyltransferases"/>
    <property type="match status" value="1"/>
</dbReference>
<dbReference type="Proteomes" id="UP000291101">
    <property type="component" value="Unassembled WGS sequence"/>
</dbReference>
<name>A0A4Q2T153_9ACTN</name>